<dbReference type="InterPro" id="IPR029052">
    <property type="entry name" value="Metallo-depent_PP-like"/>
</dbReference>
<dbReference type="SUPFAM" id="SSF56300">
    <property type="entry name" value="Metallo-dependent phosphatases"/>
    <property type="match status" value="1"/>
</dbReference>
<feature type="domain" description="Calcineurin-like phosphoesterase" evidence="1">
    <location>
        <begin position="34"/>
        <end position="263"/>
    </location>
</feature>
<protein>
    <submittedName>
        <fullName evidence="3">Metallo-dependent phosphatase-like protein</fullName>
    </submittedName>
    <submittedName>
        <fullName evidence="2">Phosphoesterase domain</fullName>
    </submittedName>
</protein>
<evidence type="ECO:0000313" key="2">
    <source>
        <dbReference type="EMBL" id="CEF97877.1"/>
    </source>
</evidence>
<accession>A0A090M5F1</accession>
<gene>
    <name evidence="3" type="ORF">BE221DRAFT_70781</name>
    <name evidence="2" type="ORF">OT_ostta05g01055</name>
</gene>
<dbReference type="EMBL" id="CAID01000005">
    <property type="protein sequence ID" value="CEF97877.1"/>
    <property type="molecule type" value="Genomic_DNA"/>
</dbReference>
<organism evidence="2 4">
    <name type="scientific">Ostreococcus tauri</name>
    <name type="common">Marine green alga</name>
    <dbReference type="NCBI Taxonomy" id="70448"/>
    <lineage>
        <taxon>Eukaryota</taxon>
        <taxon>Viridiplantae</taxon>
        <taxon>Chlorophyta</taxon>
        <taxon>Mamiellophyceae</taxon>
        <taxon>Mamiellales</taxon>
        <taxon>Bathycoccaceae</taxon>
        <taxon>Ostreococcus</taxon>
    </lineage>
</organism>
<evidence type="ECO:0000313" key="3">
    <source>
        <dbReference type="EMBL" id="OUS48102.1"/>
    </source>
</evidence>
<reference evidence="2 4" key="1">
    <citation type="journal article" date="2006" name="Proc. Natl. Acad. Sci. U.S.A.">
        <title>Genome analysis of the smallest free-living eukaryote Ostreococcus tauri unveils many unique features.</title>
        <authorList>
            <person name="Derelle E."/>
            <person name="Ferraz C."/>
            <person name="Rombauts S."/>
            <person name="Rouze P."/>
            <person name="Worden A.Z."/>
            <person name="Robbens S."/>
            <person name="Partensky F."/>
            <person name="Degroeve S."/>
            <person name="Echeynie S."/>
            <person name="Cooke R."/>
            <person name="Saeys Y."/>
            <person name="Wuyts J."/>
            <person name="Jabbari K."/>
            <person name="Bowler C."/>
            <person name="Panaud O."/>
            <person name="Piegu B."/>
            <person name="Ball S.G."/>
            <person name="Ral J.-P."/>
            <person name="Bouget F.-Y."/>
            <person name="Piganeau G."/>
            <person name="De Baets B."/>
            <person name="Picard A."/>
            <person name="Delseny M."/>
            <person name="Demaille J."/>
            <person name="Van de Peer Y."/>
            <person name="Moreau H."/>
        </authorList>
    </citation>
    <scope>NUCLEOTIDE SEQUENCE [LARGE SCALE GENOMIC DNA]</scope>
    <source>
        <strain evidence="2 4">OTTH0595</strain>
    </source>
</reference>
<dbReference type="OrthoDB" id="496570at2759"/>
<dbReference type="Pfam" id="PF00149">
    <property type="entry name" value="Metallophos"/>
    <property type="match status" value="1"/>
</dbReference>
<evidence type="ECO:0000259" key="1">
    <source>
        <dbReference type="Pfam" id="PF00149"/>
    </source>
</evidence>
<dbReference type="EMBL" id="KZ155776">
    <property type="protein sequence ID" value="OUS48102.1"/>
    <property type="molecule type" value="Genomic_DNA"/>
</dbReference>
<dbReference type="Proteomes" id="UP000195557">
    <property type="component" value="Unassembled WGS sequence"/>
</dbReference>
<name>A0A090M5F1_OSTTA</name>
<accession>A0A454XUA1</accession>
<sequence>MRTRTTSSPQRTAQDLVSFLAAVTLLARDARALKVAFLADTGIGNDKPGREWTDYLGNVRRPSYKVDGEECKTFDNKYCGEYSRARDVFALAQDAGADLIVHAGDLDYASSPTSWFRFLTENVWRRGGRYVALKGNHDVDGWDGVQDLWSGPRGYQRLLASQIPRGAKAYGSYGEDFAMEFGGVLIVMSSVGSESPGESSNKAHYEFLERALSQSSAIWKVCVWHMTMKDLQVSYKGDATGYGAYEICRKYGAFIVTGHSHVYSRSYTMKRFGTKVYGFTRGDLRVNDRDYGAVKLRPERDGVDGLTGLAVVGIGGYKNEAMERDSGIWAKVYSSQCLQSSSSCERAADDNKFGVLLCDFTSERDAECELRVVPRPGLDASRKRSAASAPSLVRDAFVLRRERA</sequence>
<dbReference type="GO" id="GO:0016787">
    <property type="term" value="F:hydrolase activity"/>
    <property type="evidence" value="ECO:0007669"/>
    <property type="project" value="InterPro"/>
</dbReference>
<evidence type="ECO:0000313" key="4">
    <source>
        <dbReference type="Proteomes" id="UP000009170"/>
    </source>
</evidence>
<dbReference type="Proteomes" id="UP000009170">
    <property type="component" value="Unassembled WGS sequence"/>
</dbReference>
<accession>A0A1Y5ILZ5</accession>
<dbReference type="Gene3D" id="3.60.21.10">
    <property type="match status" value="1"/>
</dbReference>
<dbReference type="AlphaFoldDB" id="A0A090M5F1"/>
<reference evidence="2" key="2">
    <citation type="journal article" date="2014" name="BMC Genomics">
        <title>An improved genome of the model marine alga Ostreococcus tauri unfolds by assessing Illumina de novo assemblies.</title>
        <authorList>
            <person name="Blanc-Mathieu R."/>
            <person name="Verhelst B."/>
            <person name="Derelle E."/>
            <person name="Rombauts S."/>
            <person name="Bouget F.Y."/>
            <person name="Carre I."/>
            <person name="Chateau A."/>
            <person name="Eyre-Walker A."/>
            <person name="Grimsley N."/>
            <person name="Moreau H."/>
            <person name="Piegu B."/>
            <person name="Rivals E."/>
            <person name="Schackwitz W."/>
            <person name="Van de Peer Y."/>
            <person name="Piganeau G."/>
        </authorList>
    </citation>
    <scope>NUCLEOTIDE SEQUENCE</scope>
    <source>
        <strain evidence="2">RCC4221</strain>
    </source>
</reference>
<dbReference type="InParanoid" id="A0A090M5F1"/>
<keyword evidence="4" id="KW-1185">Reference proteome</keyword>
<reference evidence="3" key="3">
    <citation type="submission" date="2017-04" db="EMBL/GenBank/DDBJ databases">
        <title>Population genomics of picophytoplankton unveils novel chromosome hypervariability.</title>
        <authorList>
            <consortium name="DOE Joint Genome Institute"/>
            <person name="Blanc-Mathieu R."/>
            <person name="Krasovec M."/>
            <person name="Hebrard M."/>
            <person name="Yau S."/>
            <person name="Desgranges E."/>
            <person name="Martin J."/>
            <person name="Schackwitz W."/>
            <person name="Kuo A."/>
            <person name="Salin G."/>
            <person name="Donnadieu C."/>
            <person name="Desdevises Y."/>
            <person name="Sanchez-Ferandin S."/>
            <person name="Moreau H."/>
            <person name="Rivals E."/>
            <person name="Grigoriev I.V."/>
            <person name="Grimsley N."/>
            <person name="Eyre-Walker A."/>
            <person name="Piganeau G."/>
        </authorList>
    </citation>
    <scope>NUCLEOTIDE SEQUENCE [LARGE SCALE GENOMIC DNA]</scope>
    <source>
        <strain evidence="3">RCC 1115</strain>
    </source>
</reference>
<proteinExistence type="predicted"/>
<dbReference type="InterPro" id="IPR004843">
    <property type="entry name" value="Calcineurin-like_PHP"/>
</dbReference>